<evidence type="ECO:0000313" key="2">
    <source>
        <dbReference type="Proteomes" id="UP000637980"/>
    </source>
</evidence>
<proteinExistence type="predicted"/>
<dbReference type="Proteomes" id="UP000637980">
    <property type="component" value="Unassembled WGS sequence"/>
</dbReference>
<accession>A0ABQ3EN12</accession>
<dbReference type="EMBL" id="BMXE01000010">
    <property type="protein sequence ID" value="GHB47787.1"/>
    <property type="molecule type" value="Genomic_DNA"/>
</dbReference>
<comment type="caution">
    <text evidence="1">The sequence shown here is derived from an EMBL/GenBank/DDBJ whole genome shotgun (WGS) entry which is preliminary data.</text>
</comment>
<reference evidence="2" key="1">
    <citation type="journal article" date="2019" name="Int. J. Syst. Evol. Microbiol.">
        <title>The Global Catalogue of Microorganisms (GCM) 10K type strain sequencing project: providing services to taxonomists for standard genome sequencing and annotation.</title>
        <authorList>
            <consortium name="The Broad Institute Genomics Platform"/>
            <consortium name="The Broad Institute Genome Sequencing Center for Infectious Disease"/>
            <person name="Wu L."/>
            <person name="Ma J."/>
        </authorList>
    </citation>
    <scope>NUCLEOTIDE SEQUENCE [LARGE SCALE GENOMIC DNA]</scope>
    <source>
        <strain evidence="2">KCTC 12861</strain>
    </source>
</reference>
<keyword evidence="2" id="KW-1185">Reference proteome</keyword>
<dbReference type="RefSeq" id="WP_189438710.1">
    <property type="nucleotide sequence ID" value="NZ_BMXE01000010.1"/>
</dbReference>
<evidence type="ECO:0000313" key="1">
    <source>
        <dbReference type="EMBL" id="GHB47787.1"/>
    </source>
</evidence>
<sequence length="77" mass="8931">MEQGFTVHHRNTHHWDITGKDGRVFRLRGEPGGYKVFDEREQMFRQEGSVTDFPSLQMAMGFVCAELMSEPNLQQSN</sequence>
<gene>
    <name evidence="1" type="ORF">GCM10007094_41360</name>
</gene>
<protein>
    <submittedName>
        <fullName evidence="1">Uncharacterized protein</fullName>
    </submittedName>
</protein>
<name>A0ABQ3EN12_9HYPH</name>
<organism evidence="1 2">
    <name type="scientific">Pseudovibrio japonicus</name>
    <dbReference type="NCBI Taxonomy" id="366534"/>
    <lineage>
        <taxon>Bacteria</taxon>
        <taxon>Pseudomonadati</taxon>
        <taxon>Pseudomonadota</taxon>
        <taxon>Alphaproteobacteria</taxon>
        <taxon>Hyphomicrobiales</taxon>
        <taxon>Stappiaceae</taxon>
        <taxon>Pseudovibrio</taxon>
    </lineage>
</organism>